<dbReference type="Gene3D" id="1.25.40.10">
    <property type="entry name" value="Tetratricopeptide repeat domain"/>
    <property type="match status" value="1"/>
</dbReference>
<dbReference type="SUPFAM" id="SSF81901">
    <property type="entry name" value="HCP-like"/>
    <property type="match status" value="1"/>
</dbReference>
<dbReference type="SMART" id="SM00671">
    <property type="entry name" value="SEL1"/>
    <property type="match status" value="1"/>
</dbReference>
<protein>
    <submittedName>
        <fullName evidence="1">2389_t:CDS:1</fullName>
    </submittedName>
</protein>
<evidence type="ECO:0000313" key="2">
    <source>
        <dbReference type="Proteomes" id="UP000789572"/>
    </source>
</evidence>
<name>A0A9N8YZX8_9GLOM</name>
<sequence>MAIQYQDSGFYDETMRILHQDAHSGYPPAQHHLGDTYRFCIGVQQDNAVAFMFYCRAADNGIIESQYREYLIRIIYDIPVVTSGEEISEQSEYITISNKNAMFIWPTSSILENFVEILDHHRASVIQQKKY</sequence>
<accession>A0A9N8YZX8</accession>
<dbReference type="Proteomes" id="UP000789572">
    <property type="component" value="Unassembled WGS sequence"/>
</dbReference>
<comment type="caution">
    <text evidence="1">The sequence shown here is derived from an EMBL/GenBank/DDBJ whole genome shotgun (WGS) entry which is preliminary data.</text>
</comment>
<keyword evidence="2" id="KW-1185">Reference proteome</keyword>
<dbReference type="AlphaFoldDB" id="A0A9N8YZX8"/>
<gene>
    <name evidence="1" type="ORF">POCULU_LOCUS456</name>
</gene>
<evidence type="ECO:0000313" key="1">
    <source>
        <dbReference type="EMBL" id="CAG8458946.1"/>
    </source>
</evidence>
<proteinExistence type="predicted"/>
<organism evidence="1 2">
    <name type="scientific">Paraglomus occultum</name>
    <dbReference type="NCBI Taxonomy" id="144539"/>
    <lineage>
        <taxon>Eukaryota</taxon>
        <taxon>Fungi</taxon>
        <taxon>Fungi incertae sedis</taxon>
        <taxon>Mucoromycota</taxon>
        <taxon>Glomeromycotina</taxon>
        <taxon>Glomeromycetes</taxon>
        <taxon>Paraglomerales</taxon>
        <taxon>Paraglomeraceae</taxon>
        <taxon>Paraglomus</taxon>
    </lineage>
</organism>
<dbReference type="InterPro" id="IPR011990">
    <property type="entry name" value="TPR-like_helical_dom_sf"/>
</dbReference>
<dbReference type="EMBL" id="CAJVPJ010000023">
    <property type="protein sequence ID" value="CAG8458946.1"/>
    <property type="molecule type" value="Genomic_DNA"/>
</dbReference>
<reference evidence="1" key="1">
    <citation type="submission" date="2021-06" db="EMBL/GenBank/DDBJ databases">
        <authorList>
            <person name="Kallberg Y."/>
            <person name="Tangrot J."/>
            <person name="Rosling A."/>
        </authorList>
    </citation>
    <scope>NUCLEOTIDE SEQUENCE</scope>
    <source>
        <strain evidence="1">IA702</strain>
    </source>
</reference>
<dbReference type="InterPro" id="IPR006597">
    <property type="entry name" value="Sel1-like"/>
</dbReference>